<feature type="compositionally biased region" description="Polar residues" evidence="16">
    <location>
        <begin position="194"/>
        <end position="217"/>
    </location>
</feature>
<dbReference type="Pfam" id="PF16589">
    <property type="entry name" value="BRCT_2"/>
    <property type="match status" value="1"/>
</dbReference>
<keyword evidence="7" id="KW-0548">Nucleotidyltransferase</keyword>
<dbReference type="PANTHER" id="PTHR45990">
    <property type="entry name" value="DNA REPAIR PROTEIN REV1"/>
    <property type="match status" value="1"/>
</dbReference>
<dbReference type="GO" id="GO:0046872">
    <property type="term" value="F:metal ion binding"/>
    <property type="evidence" value="ECO:0007669"/>
    <property type="project" value="UniProtKB-KW"/>
</dbReference>
<comment type="similarity">
    <text evidence="3">Belongs to the DNA polymerase type-Y family.</text>
</comment>
<evidence type="ECO:0000259" key="17">
    <source>
        <dbReference type="PROSITE" id="PS50172"/>
    </source>
</evidence>
<evidence type="ECO:0000256" key="14">
    <source>
        <dbReference type="ARBA" id="ARBA00058985"/>
    </source>
</evidence>
<dbReference type="GO" id="GO:0017125">
    <property type="term" value="F:deoxycytidyl transferase activity"/>
    <property type="evidence" value="ECO:0007669"/>
    <property type="project" value="TreeGrafter"/>
</dbReference>
<evidence type="ECO:0000259" key="18">
    <source>
        <dbReference type="PROSITE" id="PS50173"/>
    </source>
</evidence>
<keyword evidence="6" id="KW-0808">Transferase</keyword>
<feature type="region of interest" description="Disordered" evidence="16">
    <location>
        <begin position="27"/>
        <end position="85"/>
    </location>
</feature>
<dbReference type="Gene3D" id="3.40.50.10190">
    <property type="entry name" value="BRCT domain"/>
    <property type="match status" value="1"/>
</dbReference>
<feature type="region of interest" description="Disordered" evidence="16">
    <location>
        <begin position="931"/>
        <end position="958"/>
    </location>
</feature>
<dbReference type="GO" id="GO:0070987">
    <property type="term" value="P:error-free translesion synthesis"/>
    <property type="evidence" value="ECO:0007669"/>
    <property type="project" value="UniProtKB-ARBA"/>
</dbReference>
<feature type="compositionally biased region" description="Low complexity" evidence="16">
    <location>
        <begin position="38"/>
        <end position="51"/>
    </location>
</feature>
<dbReference type="Pfam" id="PF00817">
    <property type="entry name" value="IMS"/>
    <property type="match status" value="1"/>
</dbReference>
<dbReference type="InterPro" id="IPR036420">
    <property type="entry name" value="BRCT_dom_sf"/>
</dbReference>
<evidence type="ECO:0000256" key="2">
    <source>
        <dbReference type="ARBA" id="ARBA00004123"/>
    </source>
</evidence>
<evidence type="ECO:0000256" key="1">
    <source>
        <dbReference type="ARBA" id="ARBA00001946"/>
    </source>
</evidence>
<dbReference type="GO" id="GO:0006281">
    <property type="term" value="P:DNA repair"/>
    <property type="evidence" value="ECO:0007669"/>
    <property type="project" value="UniProtKB-KW"/>
</dbReference>
<dbReference type="InterPro" id="IPR001357">
    <property type="entry name" value="BRCT_dom"/>
</dbReference>
<evidence type="ECO:0000256" key="3">
    <source>
        <dbReference type="ARBA" id="ARBA00010945"/>
    </source>
</evidence>
<proteinExistence type="inferred from homology"/>
<comment type="cofactor">
    <cofactor evidence="1">
        <name>Mg(2+)</name>
        <dbReference type="ChEBI" id="CHEBI:18420"/>
    </cofactor>
</comment>
<keyword evidence="5" id="KW-0237">DNA synthesis</keyword>
<dbReference type="Gene3D" id="3.30.70.270">
    <property type="match status" value="1"/>
</dbReference>
<dbReference type="Pfam" id="PF21999">
    <property type="entry name" value="IMS_HHH_1"/>
    <property type="match status" value="1"/>
</dbReference>
<evidence type="ECO:0000256" key="4">
    <source>
        <dbReference type="ARBA" id="ARBA00020399"/>
    </source>
</evidence>
<feature type="compositionally biased region" description="Acidic residues" evidence="16">
    <location>
        <begin position="482"/>
        <end position="494"/>
    </location>
</feature>
<evidence type="ECO:0000256" key="13">
    <source>
        <dbReference type="ARBA" id="ARBA00023242"/>
    </source>
</evidence>
<feature type="compositionally biased region" description="Polar residues" evidence="16">
    <location>
        <begin position="252"/>
        <end position="261"/>
    </location>
</feature>
<name>A0A7D9CV67_DEKBR</name>
<dbReference type="InterPro" id="IPR017961">
    <property type="entry name" value="DNA_pol_Y-fam_little_finger"/>
</dbReference>
<reference evidence="19 20" key="1">
    <citation type="submission" date="2019-07" db="EMBL/GenBank/DDBJ databases">
        <authorList>
            <person name="Friedrich A."/>
            <person name="Schacherer J."/>
        </authorList>
    </citation>
    <scope>NUCLEOTIDE SEQUENCE [LARGE SCALE GENOMIC DNA]</scope>
</reference>
<dbReference type="Gene3D" id="3.40.1170.60">
    <property type="match status" value="1"/>
</dbReference>
<feature type="compositionally biased region" description="Polar residues" evidence="16">
    <location>
        <begin position="163"/>
        <end position="179"/>
    </location>
</feature>
<keyword evidence="20" id="KW-1185">Reference proteome</keyword>
<evidence type="ECO:0000256" key="15">
    <source>
        <dbReference type="ARBA" id="ARBA00081902"/>
    </source>
</evidence>
<dbReference type="InterPro" id="IPR036775">
    <property type="entry name" value="DNA_pol_Y-fam_lit_finger_sf"/>
</dbReference>
<evidence type="ECO:0000256" key="16">
    <source>
        <dbReference type="SAM" id="MobiDB-lite"/>
    </source>
</evidence>
<dbReference type="CDD" id="cd17719">
    <property type="entry name" value="BRCT_Rev1"/>
    <property type="match status" value="1"/>
</dbReference>
<comment type="function">
    <text evidence="14">Deoxycytidyl transferase involved in DNA repair. Transfers a dCMP residue from dCTP to the 3'-end of a DNA primer in a template-dependent reaction. May assist in the first step in the bypass of abasic lesions by the insertion of a nucleotide opposite the lesion. Required for normal induction of mutations by physical and chemical agents. Involved in mitochondrial DNA mutagenesis.</text>
</comment>
<sequence>MYRSSSSTAQDWGSVDDSEVVELLDTLGSKNKVANDPNVTTSNSSGGSSVVLTDKDEDSSPIVDVPSSQIDNEESNNPDITSSDTISETWHSMSNAQFIAYVNRLGSERSQAMSSTANGYDFHLSSSDRLIPTVKDAASDNHSRILIHPTSSNAEDPFLPTQKDLQPPSQSIELNINSSPKKDNSEDLAFPVLTSPSHEPSSPFLSNTSKQPTSSSFGFNTLDEQEVFEELEEAKAQNGSQKEHVELKKFTSPPTESSSSVKAAEFKSVLKDMDRIPSPPPIDDDDKSQQVEEELEFGDYATYFHNKHIKQQEQDQDFVDFAQRAQNKVCPPIFKGCVIYVNGKTSPDIAQLHKLIILHGGKFLAYLGAKGNATHIIAEVLTPRKRIEFRNYKVVRPAWILDSIEAGKILPWSNYMLINNDYGQKRLNFWTFGNGNALELQQKKGQDENKIQRKNKVKADSRKLDEDKDDPAYQISQISEYTDPEPALDEKEQQEDEMMEGVAGHAQKYKQLTAKDPGFLDNFFAKSRLHHLSTWKMDLRSKFLQRAIQTLKKRHTKSSLPPNTHKVIIHVDFDCFFATVSALKHNPPIDIHKYPICVTHGSNGSDIASCNYIARAQGCRNGMWLGKAKKLCPDLMCLDYNFEAYEQISRVFYDTILQYDVDSILPVSVDEALLDVSSLCVKENAEVLMKDIRLKVFSKTGCSVSCGCGPNVLLAKLCLKKAKPDGQFKVDPEHIQDFIDGVKFQDLPGMGYRITEKLESGLGKENISVGQLKAVSKEILTAMFGMKTGTTIYEYVRGVDHTSIDILSDPAKFVRKSLSININWGVRFDESVEVEQFLERLSKVMNKRLEDACMIGGSVSLKLALRHPKAPVDPAKFLGMGRCIFVSKASAFGSKTRNSGLISGELKYLWRVLGAEPKELRGIAITMGKLSSDDGTTSKGSQSKLVLPNSDEKRVSGALKRKQNDLELTHAQKRVKSTNLFSSNVPSSPLKSAIPTGEDEPLIVKQLRLSPKKKNRKRNIAFQPVQITRDEINWDVFGELPMSIQQEIKQELRRRDLAASPKKKNKVSDVIRTKGRLLFKSELSAQYGGITHGNQPQKVLITQKLIDSRAILRFQGIPISEFDTIKKKLLEWIDTSINDKEGPFDEDVGMFSDLMFKLIEIGEILKFLSILDVMKVRLQDRSDKPGYAKWETVLAEFKAILKDTNTDKMFQYGF</sequence>
<evidence type="ECO:0000256" key="7">
    <source>
        <dbReference type="ARBA" id="ARBA00022695"/>
    </source>
</evidence>
<dbReference type="GO" id="GO:0003887">
    <property type="term" value="F:DNA-directed DNA polymerase activity"/>
    <property type="evidence" value="ECO:0007669"/>
    <property type="project" value="InterPro"/>
</dbReference>
<dbReference type="Gene3D" id="1.10.150.20">
    <property type="entry name" value="5' to 3' exonuclease, C-terminal subdomain"/>
    <property type="match status" value="1"/>
</dbReference>
<feature type="region of interest" description="Disordered" evidence="16">
    <location>
        <begin position="149"/>
        <end position="217"/>
    </location>
</feature>
<protein>
    <recommendedName>
        <fullName evidence="4">DNA repair protein REV1</fullName>
    </recommendedName>
    <alternativeName>
        <fullName evidence="15">Reversionless protein 1</fullName>
    </alternativeName>
</protein>
<dbReference type="Gene3D" id="6.10.250.1490">
    <property type="match status" value="1"/>
</dbReference>
<keyword evidence="8" id="KW-0479">Metal-binding</keyword>
<evidence type="ECO:0000256" key="8">
    <source>
        <dbReference type="ARBA" id="ARBA00022723"/>
    </source>
</evidence>
<feature type="domain" description="BRCT" evidence="17">
    <location>
        <begin position="329"/>
        <end position="417"/>
    </location>
</feature>
<dbReference type="InterPro" id="IPR043128">
    <property type="entry name" value="Rev_trsase/Diguanyl_cyclase"/>
</dbReference>
<feature type="compositionally biased region" description="Polar residues" evidence="16">
    <location>
        <begin position="933"/>
        <end position="944"/>
    </location>
</feature>
<evidence type="ECO:0000256" key="12">
    <source>
        <dbReference type="ARBA" id="ARBA00023204"/>
    </source>
</evidence>
<dbReference type="PANTHER" id="PTHR45990:SF1">
    <property type="entry name" value="DNA REPAIR PROTEIN REV1"/>
    <property type="match status" value="1"/>
</dbReference>
<evidence type="ECO:0000256" key="11">
    <source>
        <dbReference type="ARBA" id="ARBA00023125"/>
    </source>
</evidence>
<keyword evidence="9" id="KW-0227">DNA damage</keyword>
<dbReference type="Pfam" id="PF11799">
    <property type="entry name" value="IMS_C"/>
    <property type="match status" value="1"/>
</dbReference>
<feature type="region of interest" description="Disordered" evidence="16">
    <location>
        <begin position="444"/>
        <end position="494"/>
    </location>
</feature>
<dbReference type="PROSITE" id="PS50172">
    <property type="entry name" value="BRCT"/>
    <property type="match status" value="1"/>
</dbReference>
<dbReference type="SUPFAM" id="SSF56672">
    <property type="entry name" value="DNA/RNA polymerases"/>
    <property type="match status" value="1"/>
</dbReference>
<keyword evidence="13" id="KW-0539">Nucleus</keyword>
<dbReference type="GO" id="GO:0003684">
    <property type="term" value="F:damaged DNA binding"/>
    <property type="evidence" value="ECO:0007669"/>
    <property type="project" value="InterPro"/>
</dbReference>
<organism evidence="19 20">
    <name type="scientific">Dekkera bruxellensis</name>
    <name type="common">Brettanomyces custersii</name>
    <dbReference type="NCBI Taxonomy" id="5007"/>
    <lineage>
        <taxon>Eukaryota</taxon>
        <taxon>Fungi</taxon>
        <taxon>Dikarya</taxon>
        <taxon>Ascomycota</taxon>
        <taxon>Saccharomycotina</taxon>
        <taxon>Pichiomycetes</taxon>
        <taxon>Pichiales</taxon>
        <taxon>Pichiaceae</taxon>
        <taxon>Brettanomyces</taxon>
    </lineage>
</organism>
<evidence type="ECO:0000256" key="9">
    <source>
        <dbReference type="ARBA" id="ARBA00022763"/>
    </source>
</evidence>
<evidence type="ECO:0000313" key="19">
    <source>
        <dbReference type="EMBL" id="VUG16371.1"/>
    </source>
</evidence>
<dbReference type="SMART" id="SM00292">
    <property type="entry name" value="BRCT"/>
    <property type="match status" value="1"/>
</dbReference>
<keyword evidence="12" id="KW-0234">DNA repair</keyword>
<dbReference type="EMBL" id="CABFWN010000001">
    <property type="protein sequence ID" value="VUG16371.1"/>
    <property type="molecule type" value="Genomic_DNA"/>
</dbReference>
<dbReference type="GO" id="GO:0005634">
    <property type="term" value="C:nucleus"/>
    <property type="evidence" value="ECO:0007669"/>
    <property type="project" value="UniProtKB-SubCell"/>
</dbReference>
<keyword evidence="11" id="KW-0238">DNA-binding</keyword>
<dbReference type="FunFam" id="3.40.50.10190:FF:000011">
    <property type="entry name" value="DNA repair protein REV1"/>
    <property type="match status" value="1"/>
</dbReference>
<accession>A0A7D9CV67</accession>
<comment type="subcellular location">
    <subcellularLocation>
        <location evidence="2">Nucleus</location>
    </subcellularLocation>
</comment>
<evidence type="ECO:0000256" key="10">
    <source>
        <dbReference type="ARBA" id="ARBA00022842"/>
    </source>
</evidence>
<dbReference type="GO" id="GO:0042276">
    <property type="term" value="P:error-prone translesion synthesis"/>
    <property type="evidence" value="ECO:0007669"/>
    <property type="project" value="TreeGrafter"/>
</dbReference>
<dbReference type="InterPro" id="IPR001126">
    <property type="entry name" value="UmuC"/>
</dbReference>
<feature type="region of interest" description="Disordered" evidence="16">
    <location>
        <begin position="235"/>
        <end position="262"/>
    </location>
</feature>
<dbReference type="InterPro" id="IPR053848">
    <property type="entry name" value="IMS_HHH_1"/>
</dbReference>
<evidence type="ECO:0000256" key="6">
    <source>
        <dbReference type="ARBA" id="ARBA00022679"/>
    </source>
</evidence>
<dbReference type="AlphaFoldDB" id="A0A7D9CV67"/>
<evidence type="ECO:0000256" key="5">
    <source>
        <dbReference type="ARBA" id="ARBA00022634"/>
    </source>
</evidence>
<gene>
    <name evidence="19" type="ORF">DEBR0S1_15082G</name>
</gene>
<keyword evidence="10" id="KW-0460">Magnesium</keyword>
<dbReference type="PROSITE" id="PS50173">
    <property type="entry name" value="UMUC"/>
    <property type="match status" value="1"/>
</dbReference>
<feature type="domain" description="UmuC" evidence="18">
    <location>
        <begin position="568"/>
        <end position="751"/>
    </location>
</feature>
<dbReference type="InterPro" id="IPR043502">
    <property type="entry name" value="DNA/RNA_pol_sf"/>
</dbReference>
<dbReference type="SUPFAM" id="SSF52113">
    <property type="entry name" value="BRCT domain"/>
    <property type="match status" value="1"/>
</dbReference>
<evidence type="ECO:0000313" key="20">
    <source>
        <dbReference type="Proteomes" id="UP000478008"/>
    </source>
</evidence>
<feature type="compositionally biased region" description="Basic and acidic residues" evidence="16">
    <location>
        <begin position="444"/>
        <end position="466"/>
    </location>
</feature>
<dbReference type="Gene3D" id="3.30.1490.100">
    <property type="entry name" value="DNA polymerase, Y-family, little finger domain"/>
    <property type="match status" value="1"/>
</dbReference>
<dbReference type="Proteomes" id="UP000478008">
    <property type="component" value="Unassembled WGS sequence"/>
</dbReference>
<dbReference type="FunFam" id="3.30.1490.100:FF:000001">
    <property type="entry name" value="DNA repair protein REV1"/>
    <property type="match status" value="1"/>
</dbReference>